<feature type="transmembrane region" description="Helical" evidence="6">
    <location>
        <begin position="290"/>
        <end position="309"/>
    </location>
</feature>
<dbReference type="GO" id="GO:0016020">
    <property type="term" value="C:membrane"/>
    <property type="evidence" value="ECO:0007669"/>
    <property type="project" value="UniProtKB-SubCell"/>
</dbReference>
<protein>
    <submittedName>
        <fullName evidence="9">NADH ubiquinone oxidoreductase subunit NDUFA12</fullName>
    </submittedName>
</protein>
<dbReference type="PANTHER" id="PTHR43373">
    <property type="entry name" value="NA(+)/H(+) ANTIPORTER SUBUNIT"/>
    <property type="match status" value="1"/>
</dbReference>
<feature type="transmembrane region" description="Helical" evidence="6">
    <location>
        <begin position="402"/>
        <end position="420"/>
    </location>
</feature>
<dbReference type="AlphaFoldDB" id="A0A6G3U2J2"/>
<feature type="transmembrane region" description="Helical" evidence="6">
    <location>
        <begin position="263"/>
        <end position="283"/>
    </location>
</feature>
<dbReference type="PANTHER" id="PTHR43373:SF1">
    <property type="entry name" value="NA(+)_H(+) ANTIPORTER SUBUNIT A"/>
    <property type="match status" value="1"/>
</dbReference>
<evidence type="ECO:0000256" key="5">
    <source>
        <dbReference type="RuleBase" id="RU000320"/>
    </source>
</evidence>
<feature type="domain" description="NADH:quinone oxidoreductase/Mrp antiporter transmembrane" evidence="7">
    <location>
        <begin position="122"/>
        <end position="395"/>
    </location>
</feature>
<evidence type="ECO:0000259" key="8">
    <source>
        <dbReference type="Pfam" id="PF00662"/>
    </source>
</evidence>
<feature type="transmembrane region" description="Helical" evidence="6">
    <location>
        <begin position="128"/>
        <end position="147"/>
    </location>
</feature>
<feature type="transmembrane region" description="Helical" evidence="6">
    <location>
        <begin position="159"/>
        <end position="182"/>
    </location>
</feature>
<evidence type="ECO:0000313" key="9">
    <source>
        <dbReference type="EMBL" id="NEC80636.1"/>
    </source>
</evidence>
<feature type="transmembrane region" description="Helical" evidence="6">
    <location>
        <begin position="74"/>
        <end position="93"/>
    </location>
</feature>
<keyword evidence="4 6" id="KW-0472">Membrane</keyword>
<dbReference type="PRINTS" id="PR01434">
    <property type="entry name" value="NADHDHGNASE5"/>
</dbReference>
<keyword evidence="2 5" id="KW-0812">Transmembrane</keyword>
<evidence type="ECO:0000256" key="4">
    <source>
        <dbReference type="ARBA" id="ARBA00023136"/>
    </source>
</evidence>
<evidence type="ECO:0000259" key="7">
    <source>
        <dbReference type="Pfam" id="PF00361"/>
    </source>
</evidence>
<dbReference type="InterPro" id="IPR001750">
    <property type="entry name" value="ND/Mrp_TM"/>
</dbReference>
<dbReference type="RefSeq" id="WP_343244113.1">
    <property type="nucleotide sequence ID" value="NZ_JAAGMU010000824.1"/>
</dbReference>
<gene>
    <name evidence="9" type="ORF">G3I38_15700</name>
</gene>
<dbReference type="Pfam" id="PF00662">
    <property type="entry name" value="Proton_antipo_N"/>
    <property type="match status" value="1"/>
</dbReference>
<feature type="transmembrane region" description="Helical" evidence="6">
    <location>
        <begin position="105"/>
        <end position="122"/>
    </location>
</feature>
<evidence type="ECO:0000256" key="2">
    <source>
        <dbReference type="ARBA" id="ARBA00022692"/>
    </source>
</evidence>
<evidence type="ECO:0000256" key="1">
    <source>
        <dbReference type="ARBA" id="ARBA00004127"/>
    </source>
</evidence>
<proteinExistence type="predicted"/>
<feature type="domain" description="NADH-Ubiquinone oxidoreductase (complex I) chain 5 N-terminal" evidence="8">
    <location>
        <begin position="63"/>
        <end position="103"/>
    </location>
</feature>
<dbReference type="GO" id="GO:0012505">
    <property type="term" value="C:endomembrane system"/>
    <property type="evidence" value="ECO:0007669"/>
    <property type="project" value="UniProtKB-SubCell"/>
</dbReference>
<dbReference type="InterPro" id="IPR050616">
    <property type="entry name" value="CPA3_Na-H_Antiporter_A"/>
</dbReference>
<feature type="transmembrane region" description="Helical" evidence="6">
    <location>
        <begin position="315"/>
        <end position="339"/>
    </location>
</feature>
<name>A0A6G3U2J2_9ACTN</name>
<accession>A0A6G3U2J2</accession>
<dbReference type="InterPro" id="IPR001516">
    <property type="entry name" value="Proton_antipo_N"/>
</dbReference>
<keyword evidence="3 6" id="KW-1133">Transmembrane helix</keyword>
<comment type="caution">
    <text evidence="9">The sequence shown here is derived from an EMBL/GenBank/DDBJ whole genome shotgun (WGS) entry which is preliminary data.</text>
</comment>
<feature type="non-terminal residue" evidence="9">
    <location>
        <position position="453"/>
    </location>
</feature>
<organism evidence="9">
    <name type="scientific">Streptomyces sp. SID7958</name>
    <dbReference type="NCBI Taxonomy" id="2706093"/>
    <lineage>
        <taxon>Bacteria</taxon>
        <taxon>Bacillati</taxon>
        <taxon>Actinomycetota</taxon>
        <taxon>Actinomycetes</taxon>
        <taxon>Kitasatosporales</taxon>
        <taxon>Streptomycetaceae</taxon>
        <taxon>Streptomyces</taxon>
    </lineage>
</organism>
<keyword evidence="9" id="KW-0830">Ubiquinone</keyword>
<sequence>MLFLLAAHAAVAASLPWWQRRLGRTVWVVAALVPLAAVVWAGTRAARVLDGGDYRESLSWAPSLGLTVDLRLDALSLLMLWIVAGVGALVLLYCRYYVERDTGRLAAVLLAFAGAMTGLVLADNVFVLYVFWELTTVASFVLIAGRGDDREERRAARQALLVTTAGGLVMLLGLILLGRAAGTYRISGILADPPQGGAVSAAVVLVLIGAFAKSAQMPLHGWLPAAMVAPTPVSAYLHAAAMVKAGVYLIARLAPALAETAPWRPMVLAVGLTTMVAAAWRALRATDLKLLLAYGTISELGLLVALLGAGTRTAALAGAVMLLAHAAFKAALFLSVGILDRQTGTRDVRELSGAGRRMPVLFAASALAAASMAGIPPLVGYLGKEAYFEAFLHGGSHLAGHGWLTAVLVAGSALTVAYAARFVQGAFGGRPGGPVTRAERPEAGFVAPVAVLA</sequence>
<comment type="subcellular location">
    <subcellularLocation>
        <location evidence="1">Endomembrane system</location>
        <topology evidence="1">Multi-pass membrane protein</topology>
    </subcellularLocation>
    <subcellularLocation>
        <location evidence="5">Membrane</location>
        <topology evidence="5">Multi-pass membrane protein</topology>
    </subcellularLocation>
</comment>
<dbReference type="Pfam" id="PF00361">
    <property type="entry name" value="Proton_antipo_M"/>
    <property type="match status" value="1"/>
</dbReference>
<reference evidence="9" key="1">
    <citation type="submission" date="2020-01" db="EMBL/GenBank/DDBJ databases">
        <title>Insect and environment-associated Actinomycetes.</title>
        <authorList>
            <person name="Currrie C."/>
            <person name="Chevrette M."/>
            <person name="Carlson C."/>
            <person name="Stubbendieck R."/>
            <person name="Wendt-Pienkowski E."/>
        </authorList>
    </citation>
    <scope>NUCLEOTIDE SEQUENCE</scope>
    <source>
        <strain evidence="9">SID7958</strain>
    </source>
</reference>
<feature type="transmembrane region" description="Helical" evidence="6">
    <location>
        <begin position="194"/>
        <end position="212"/>
    </location>
</feature>
<feature type="transmembrane region" description="Helical" evidence="6">
    <location>
        <begin position="360"/>
        <end position="382"/>
    </location>
</feature>
<dbReference type="EMBL" id="JAAGMU010000824">
    <property type="protein sequence ID" value="NEC80636.1"/>
    <property type="molecule type" value="Genomic_DNA"/>
</dbReference>
<evidence type="ECO:0000256" key="6">
    <source>
        <dbReference type="SAM" id="Phobius"/>
    </source>
</evidence>
<evidence type="ECO:0000256" key="3">
    <source>
        <dbReference type="ARBA" id="ARBA00022989"/>
    </source>
</evidence>